<dbReference type="InterPro" id="IPR002915">
    <property type="entry name" value="DeoC/FbaB/LacD_aldolase"/>
</dbReference>
<reference evidence="1" key="1">
    <citation type="journal article" date="2015" name="Proc. Natl. Acad. Sci. U.S.A.">
        <title>Networks of energetic and metabolic interactions define dynamics in microbial communities.</title>
        <authorList>
            <person name="Embree M."/>
            <person name="Liu J.K."/>
            <person name="Al-Bassam M.M."/>
            <person name="Zengler K."/>
        </authorList>
    </citation>
    <scope>NUCLEOTIDE SEQUENCE</scope>
</reference>
<dbReference type="GO" id="GO:0004332">
    <property type="term" value="F:fructose-bisphosphate aldolase activity"/>
    <property type="evidence" value="ECO:0007669"/>
    <property type="project" value="InterPro"/>
</dbReference>
<dbReference type="PIRSF" id="PIRSF038992">
    <property type="entry name" value="Aldolase_Ia"/>
    <property type="match status" value="1"/>
</dbReference>
<dbReference type="Pfam" id="PF01791">
    <property type="entry name" value="DeoC"/>
    <property type="match status" value="1"/>
</dbReference>
<dbReference type="AlphaFoldDB" id="A0A0W8FKB7"/>
<dbReference type="InterPro" id="IPR050456">
    <property type="entry name" value="DeoC/FbaB_aldolase"/>
</dbReference>
<organism evidence="1">
    <name type="scientific">hydrocarbon metagenome</name>
    <dbReference type="NCBI Taxonomy" id="938273"/>
    <lineage>
        <taxon>unclassified sequences</taxon>
        <taxon>metagenomes</taxon>
        <taxon>ecological metagenomes</taxon>
    </lineage>
</organism>
<sequence>MVNAYLDMGIQSRMNRIINPKDNRVVMLAIDHPYFQGPTTGLRNMSNTIKTLLPYCDCLMTTRGAVRSNIAPEDAGSKPIMLRVTGGNSVLFEELSDEKLTVTIKEAIRMDAAGVAVSVYVGSANQQQTILNLTDMINQAEEYGMPVLAVTAVGKEMARDLRYLALASRICQDAGARIIKTYYCEEFSRLVEAVAPTAVVVAGGKYSSPPDALAMAYNSVQAGAVGVDFGRNIFQDENPIGMIRAIRAIVHDDHTVQEALDIYNGCLPGASRLD</sequence>
<accession>A0A0W8FKB7</accession>
<dbReference type="PANTHER" id="PTHR47916">
    <property type="entry name" value="FRUCTOSE-BISPHOSPHATE ALDOLASE CLASS 1"/>
    <property type="match status" value="1"/>
</dbReference>
<dbReference type="Gene3D" id="3.20.20.70">
    <property type="entry name" value="Aldolase class I"/>
    <property type="match status" value="1"/>
</dbReference>
<gene>
    <name evidence="1" type="ORF">ASZ90_008894</name>
</gene>
<proteinExistence type="predicted"/>
<comment type="caution">
    <text evidence="1">The sequence shown here is derived from an EMBL/GenBank/DDBJ whole genome shotgun (WGS) entry which is preliminary data.</text>
</comment>
<dbReference type="SUPFAM" id="SSF51569">
    <property type="entry name" value="Aldolase"/>
    <property type="match status" value="1"/>
</dbReference>
<name>A0A0W8FKB7_9ZZZZ</name>
<dbReference type="SMART" id="SM01133">
    <property type="entry name" value="DeoC"/>
    <property type="match status" value="1"/>
</dbReference>
<evidence type="ECO:0000313" key="1">
    <source>
        <dbReference type="EMBL" id="KUG21368.1"/>
    </source>
</evidence>
<dbReference type="InterPro" id="IPR041720">
    <property type="entry name" value="FbaB-like"/>
</dbReference>
<dbReference type="EMBL" id="LNQE01001069">
    <property type="protein sequence ID" value="KUG21368.1"/>
    <property type="molecule type" value="Genomic_DNA"/>
</dbReference>
<protein>
    <submittedName>
        <fullName evidence="1">Autoinducer 2 (Ai-2) aldolase lsrf</fullName>
    </submittedName>
</protein>
<dbReference type="PANTHER" id="PTHR47916:SF1">
    <property type="entry name" value="3-HYDROXY-5-PHOSPHONOOXYPENTANE-2,4-DIONE THIOLASE"/>
    <property type="match status" value="1"/>
</dbReference>
<dbReference type="InterPro" id="IPR013785">
    <property type="entry name" value="Aldolase_TIM"/>
</dbReference>
<dbReference type="NCBIfam" id="NF006081">
    <property type="entry name" value="PRK08227.1"/>
    <property type="match status" value="1"/>
</dbReference>